<dbReference type="InterPro" id="IPR026444">
    <property type="entry name" value="Secre_tail"/>
</dbReference>
<gene>
    <name evidence="1" type="ORF">I2H31_03550</name>
</gene>
<keyword evidence="2" id="KW-1185">Reference proteome</keyword>
<sequence>MDDDAFLRVTDNAYIEVDDQSLLSVKTQAEADALQSNNQLKLLPGGQLEIRDAGTVITGLRATVPPVLVFPNPSTAMHFAAPEATGAGSYRYRVLNAFGQVVRTAQASGEALQAGITLEGLPAGSYLLEVQAAAGTSRVIKHVEVR</sequence>
<dbReference type="NCBIfam" id="TIGR04183">
    <property type="entry name" value="Por_Secre_tail"/>
    <property type="match status" value="1"/>
</dbReference>
<organism evidence="1 2">
    <name type="scientific">Hymenobacter ruricola</name>
    <dbReference type="NCBI Taxonomy" id="2791023"/>
    <lineage>
        <taxon>Bacteria</taxon>
        <taxon>Pseudomonadati</taxon>
        <taxon>Bacteroidota</taxon>
        <taxon>Cytophagia</taxon>
        <taxon>Cytophagales</taxon>
        <taxon>Hymenobacteraceae</taxon>
        <taxon>Hymenobacter</taxon>
    </lineage>
</organism>
<protein>
    <submittedName>
        <fullName evidence="1">T9SS type A sorting domain-containing protein</fullName>
    </submittedName>
</protein>
<accession>A0ABS0HZP1</accession>
<name>A0ABS0HZP1_9BACT</name>
<evidence type="ECO:0000313" key="2">
    <source>
        <dbReference type="Proteomes" id="UP000618931"/>
    </source>
</evidence>
<comment type="caution">
    <text evidence="1">The sequence shown here is derived from an EMBL/GenBank/DDBJ whole genome shotgun (WGS) entry which is preliminary data.</text>
</comment>
<proteinExistence type="predicted"/>
<dbReference type="EMBL" id="JADQDM010000001">
    <property type="protein sequence ID" value="MBF9220170.1"/>
    <property type="molecule type" value="Genomic_DNA"/>
</dbReference>
<evidence type="ECO:0000313" key="1">
    <source>
        <dbReference type="EMBL" id="MBF9220170.1"/>
    </source>
</evidence>
<dbReference type="Proteomes" id="UP000618931">
    <property type="component" value="Unassembled WGS sequence"/>
</dbReference>
<dbReference type="RefSeq" id="WP_196291609.1">
    <property type="nucleotide sequence ID" value="NZ_JADQDM010000001.1"/>
</dbReference>
<reference evidence="1 2" key="1">
    <citation type="submission" date="2020-11" db="EMBL/GenBank/DDBJ databases">
        <authorList>
            <person name="Kim M.K."/>
        </authorList>
    </citation>
    <scope>NUCLEOTIDE SEQUENCE [LARGE SCALE GENOMIC DNA]</scope>
    <source>
        <strain evidence="1 2">BT662</strain>
    </source>
</reference>